<gene>
    <name evidence="1" type="ORF">PEVE_00029552</name>
</gene>
<evidence type="ECO:0000313" key="1">
    <source>
        <dbReference type="EMBL" id="CAH3195152.1"/>
    </source>
</evidence>
<evidence type="ECO:0000313" key="2">
    <source>
        <dbReference type="Proteomes" id="UP001159427"/>
    </source>
</evidence>
<proteinExistence type="predicted"/>
<dbReference type="Proteomes" id="UP001159427">
    <property type="component" value="Unassembled WGS sequence"/>
</dbReference>
<dbReference type="PANTHER" id="PTHR35450:SF2">
    <property type="entry name" value="REVERSE TRANSCRIPTASE DOMAIN-CONTAINING PROTEIN"/>
    <property type="match status" value="1"/>
</dbReference>
<keyword evidence="2" id="KW-1185">Reference proteome</keyword>
<reference evidence="1 2" key="1">
    <citation type="submission" date="2022-05" db="EMBL/GenBank/DDBJ databases">
        <authorList>
            <consortium name="Genoscope - CEA"/>
            <person name="William W."/>
        </authorList>
    </citation>
    <scope>NUCLEOTIDE SEQUENCE [LARGE SCALE GENOMIC DNA]</scope>
</reference>
<organism evidence="1 2">
    <name type="scientific">Porites evermanni</name>
    <dbReference type="NCBI Taxonomy" id="104178"/>
    <lineage>
        <taxon>Eukaryota</taxon>
        <taxon>Metazoa</taxon>
        <taxon>Cnidaria</taxon>
        <taxon>Anthozoa</taxon>
        <taxon>Hexacorallia</taxon>
        <taxon>Scleractinia</taxon>
        <taxon>Fungiina</taxon>
        <taxon>Poritidae</taxon>
        <taxon>Porites</taxon>
    </lineage>
</organism>
<dbReference type="EMBL" id="CALNXI010004134">
    <property type="protein sequence ID" value="CAH3195152.1"/>
    <property type="molecule type" value="Genomic_DNA"/>
</dbReference>
<protein>
    <submittedName>
        <fullName evidence="1">Uncharacterized protein</fullName>
    </submittedName>
</protein>
<sequence length="229" mass="26282">MKSMKKEKWKNKALHGQYPKILEKPHVDTVTTKKWLSSNLKGETEGLLTVDHIISGCEVLAKTEYISRHNNAAAYLHWSICKDHDIEIADKWYEHEPDTMIHNKDNNITIMWDMPVNTDRTITANRPDIIVKDSVNSTCKLIDMTVPSDRNIALKETEKKCKYKDLELEIQRMWHMKTVVIPVVVGALGTVKKGMVENIKKVSERASMTEIQKICMLGSARILRKVLSV</sequence>
<name>A0ABN8SV76_9CNID</name>
<dbReference type="PANTHER" id="PTHR35450">
    <property type="entry name" value="REVERSE TRANSCRIPTASE DOMAIN-CONTAINING PROTEIN"/>
    <property type="match status" value="1"/>
</dbReference>
<comment type="caution">
    <text evidence="1">The sequence shown here is derived from an EMBL/GenBank/DDBJ whole genome shotgun (WGS) entry which is preliminary data.</text>
</comment>
<accession>A0ABN8SV76</accession>